<evidence type="ECO:0000313" key="2">
    <source>
        <dbReference type="EMBL" id="VFS46920.1"/>
    </source>
</evidence>
<dbReference type="AlphaFoldDB" id="A0A484ZEP9"/>
<accession>A0A484ZEP9</accession>
<feature type="chain" id="PRO_5019825691" evidence="1">
    <location>
        <begin position="31"/>
        <end position="113"/>
    </location>
</feature>
<sequence>MKSKRVSRTMLGLLISGVLLSMLITGSASAAVTSSPTLTVKGRAPVVAQSTIVSDNANGNGLLDAGDTLSVSTVGGFSDADGDAATPETYQWQADGVDISGATSQTYGIVLVT</sequence>
<name>A0A484ZEP9_9GAMM</name>
<reference evidence="2 3" key="1">
    <citation type="submission" date="2019-03" db="EMBL/GenBank/DDBJ databases">
        <authorList>
            <consortium name="Pathogen Informatics"/>
        </authorList>
    </citation>
    <scope>NUCLEOTIDE SEQUENCE [LARGE SCALE GENOMIC DNA]</scope>
    <source>
        <strain evidence="2 3">NCTC12282</strain>
    </source>
</reference>
<dbReference type="Proteomes" id="UP000373449">
    <property type="component" value="Unassembled WGS sequence"/>
</dbReference>
<organism evidence="2 3">
    <name type="scientific">Budvicia aquatica</name>
    <dbReference type="NCBI Taxonomy" id="82979"/>
    <lineage>
        <taxon>Bacteria</taxon>
        <taxon>Pseudomonadati</taxon>
        <taxon>Pseudomonadota</taxon>
        <taxon>Gammaproteobacteria</taxon>
        <taxon>Enterobacterales</taxon>
        <taxon>Budviciaceae</taxon>
        <taxon>Budvicia</taxon>
    </lineage>
</organism>
<gene>
    <name evidence="2" type="ORF">NCTC12282_01850</name>
</gene>
<protein>
    <submittedName>
        <fullName evidence="2">Uncharacterized protein</fullName>
    </submittedName>
</protein>
<dbReference type="RefSeq" id="WP_255324361.1">
    <property type="nucleotide sequence ID" value="NZ_CAADJA010000002.1"/>
</dbReference>
<evidence type="ECO:0000256" key="1">
    <source>
        <dbReference type="SAM" id="SignalP"/>
    </source>
</evidence>
<evidence type="ECO:0000313" key="3">
    <source>
        <dbReference type="Proteomes" id="UP000373449"/>
    </source>
</evidence>
<keyword evidence="1" id="KW-0732">Signal</keyword>
<dbReference type="EMBL" id="CAADJA010000002">
    <property type="protein sequence ID" value="VFS46920.1"/>
    <property type="molecule type" value="Genomic_DNA"/>
</dbReference>
<proteinExistence type="predicted"/>
<feature type="signal peptide" evidence="1">
    <location>
        <begin position="1"/>
        <end position="30"/>
    </location>
</feature>
<dbReference type="Gene3D" id="2.60.40.2700">
    <property type="match status" value="1"/>
</dbReference>